<proteinExistence type="predicted"/>
<organism evidence="2 3">
    <name type="scientific">Peribacillus huizhouensis</name>
    <dbReference type="NCBI Taxonomy" id="1501239"/>
    <lineage>
        <taxon>Bacteria</taxon>
        <taxon>Bacillati</taxon>
        <taxon>Bacillota</taxon>
        <taxon>Bacilli</taxon>
        <taxon>Bacillales</taxon>
        <taxon>Bacillaceae</taxon>
        <taxon>Peribacillus</taxon>
    </lineage>
</organism>
<name>A0ABR6CKT8_9BACI</name>
<accession>A0ABR6CKT8</accession>
<evidence type="ECO:0000259" key="1">
    <source>
        <dbReference type="PROSITE" id="PS51500"/>
    </source>
</evidence>
<protein>
    <recommendedName>
        <fullName evidence="1">Sin domain-containing protein</fullName>
    </recommendedName>
</protein>
<dbReference type="InterPro" id="IPR010981">
    <property type="entry name" value="SinR/SinI_dimer_dom"/>
</dbReference>
<comment type="caution">
    <text evidence="2">The sequence shown here is derived from an EMBL/GenBank/DDBJ whole genome shotgun (WGS) entry which is preliminary data.</text>
</comment>
<dbReference type="Pfam" id="PF08671">
    <property type="entry name" value="SinI"/>
    <property type="match status" value="1"/>
</dbReference>
<evidence type="ECO:0000313" key="2">
    <source>
        <dbReference type="EMBL" id="MBA9025669.1"/>
    </source>
</evidence>
<dbReference type="SUPFAM" id="SSF47406">
    <property type="entry name" value="SinR repressor dimerisation domain-like"/>
    <property type="match status" value="1"/>
</dbReference>
<gene>
    <name evidence="2" type="ORF">HNP81_000952</name>
</gene>
<keyword evidence="3" id="KW-1185">Reference proteome</keyword>
<dbReference type="EMBL" id="JACJHX010000002">
    <property type="protein sequence ID" value="MBA9025669.1"/>
    <property type="molecule type" value="Genomic_DNA"/>
</dbReference>
<sequence>MIFLIKNEISRIRTKSRSYGEKECQNLYWGMGRLYTLDKDIDQEWLFLIEEAKKIGLSIQEVRKFITKNSINMDNEEQLKPK</sequence>
<dbReference type="InterPro" id="IPR036281">
    <property type="entry name" value="SinR/SinI_dimer_dom_sf"/>
</dbReference>
<dbReference type="RefSeq" id="WP_246399237.1">
    <property type="nucleotide sequence ID" value="NZ_JACJHX010000002.1"/>
</dbReference>
<dbReference type="PROSITE" id="PS51500">
    <property type="entry name" value="SIN"/>
    <property type="match status" value="1"/>
</dbReference>
<evidence type="ECO:0000313" key="3">
    <source>
        <dbReference type="Proteomes" id="UP000626697"/>
    </source>
</evidence>
<reference evidence="2 3" key="1">
    <citation type="submission" date="2020-08" db="EMBL/GenBank/DDBJ databases">
        <title>Genomic Encyclopedia of Type Strains, Phase IV (KMG-IV): sequencing the most valuable type-strain genomes for metagenomic binning, comparative biology and taxonomic classification.</title>
        <authorList>
            <person name="Goeker M."/>
        </authorList>
    </citation>
    <scope>NUCLEOTIDE SEQUENCE [LARGE SCALE GENOMIC DNA]</scope>
    <source>
        <strain evidence="2 3">DSM 105481</strain>
    </source>
</reference>
<dbReference type="Proteomes" id="UP000626697">
    <property type="component" value="Unassembled WGS sequence"/>
</dbReference>
<feature type="domain" description="Sin" evidence="1">
    <location>
        <begin position="32"/>
        <end position="70"/>
    </location>
</feature>